<feature type="coiled-coil region" evidence="3">
    <location>
        <begin position="300"/>
        <end position="362"/>
    </location>
</feature>
<dbReference type="EMBL" id="NKQK01000016">
    <property type="protein sequence ID" value="PSS07948.1"/>
    <property type="molecule type" value="Genomic_DNA"/>
</dbReference>
<name>A0A2R6QH48_ACTCC</name>
<dbReference type="Pfam" id="PF05701">
    <property type="entry name" value="WEMBL"/>
    <property type="match status" value="1"/>
</dbReference>
<evidence type="ECO:0000256" key="4">
    <source>
        <dbReference type="SAM" id="MobiDB-lite"/>
    </source>
</evidence>
<dbReference type="Proteomes" id="UP000241394">
    <property type="component" value="Chromosome LG16"/>
</dbReference>
<dbReference type="GO" id="GO:0009903">
    <property type="term" value="P:chloroplast avoidance movement"/>
    <property type="evidence" value="ECO:0007669"/>
    <property type="project" value="TreeGrafter"/>
</dbReference>
<dbReference type="STRING" id="1590841.A0A2R6QH48"/>
<dbReference type="AlphaFoldDB" id="A0A2R6QH48"/>
<organism evidence="5 6">
    <name type="scientific">Actinidia chinensis var. chinensis</name>
    <name type="common">Chinese soft-hair kiwi</name>
    <dbReference type="NCBI Taxonomy" id="1590841"/>
    <lineage>
        <taxon>Eukaryota</taxon>
        <taxon>Viridiplantae</taxon>
        <taxon>Streptophyta</taxon>
        <taxon>Embryophyta</taxon>
        <taxon>Tracheophyta</taxon>
        <taxon>Spermatophyta</taxon>
        <taxon>Magnoliopsida</taxon>
        <taxon>eudicotyledons</taxon>
        <taxon>Gunneridae</taxon>
        <taxon>Pentapetalae</taxon>
        <taxon>asterids</taxon>
        <taxon>Ericales</taxon>
        <taxon>Actinidiaceae</taxon>
        <taxon>Actinidia</taxon>
    </lineage>
</organism>
<proteinExistence type="inferred from homology"/>
<dbReference type="GO" id="GO:0009904">
    <property type="term" value="P:chloroplast accumulation movement"/>
    <property type="evidence" value="ECO:0007669"/>
    <property type="project" value="TreeGrafter"/>
</dbReference>
<feature type="coiled-coil region" evidence="3">
    <location>
        <begin position="471"/>
        <end position="533"/>
    </location>
</feature>
<dbReference type="OrthoDB" id="673185at2759"/>
<evidence type="ECO:0000313" key="5">
    <source>
        <dbReference type="EMBL" id="PSS07948.1"/>
    </source>
</evidence>
<dbReference type="PANTHER" id="PTHR32054:SF17">
    <property type="entry name" value="EXPRESSED PROTEIN"/>
    <property type="match status" value="1"/>
</dbReference>
<accession>A0A2R6QH48</accession>
<comment type="similarity">
    <text evidence="1">Belongs to the WEB family.</text>
</comment>
<feature type="region of interest" description="Disordered" evidence="4">
    <location>
        <begin position="402"/>
        <end position="451"/>
    </location>
</feature>
<dbReference type="PANTHER" id="PTHR32054">
    <property type="entry name" value="HEAVY CHAIN, PUTATIVE, EXPRESSED-RELATED-RELATED"/>
    <property type="match status" value="1"/>
</dbReference>
<dbReference type="Gramene" id="PSS07948">
    <property type="protein sequence ID" value="PSS07948"/>
    <property type="gene ID" value="CEY00_Acc18305"/>
</dbReference>
<feature type="coiled-coil region" evidence="3">
    <location>
        <begin position="94"/>
        <end position="152"/>
    </location>
</feature>
<gene>
    <name evidence="5" type="ORF">CEY00_Acc18305</name>
</gene>
<reference evidence="6" key="2">
    <citation type="journal article" date="2018" name="BMC Genomics">
        <title>A manually annotated Actinidia chinensis var. chinensis (kiwifruit) genome highlights the challenges associated with draft genomes and gene prediction in plants.</title>
        <authorList>
            <person name="Pilkington S.M."/>
            <person name="Crowhurst R."/>
            <person name="Hilario E."/>
            <person name="Nardozza S."/>
            <person name="Fraser L."/>
            <person name="Peng Y."/>
            <person name="Gunaseelan K."/>
            <person name="Simpson R."/>
            <person name="Tahir J."/>
            <person name="Deroles S.C."/>
            <person name="Templeton K."/>
            <person name="Luo Z."/>
            <person name="Davy M."/>
            <person name="Cheng C."/>
            <person name="McNeilage M."/>
            <person name="Scaglione D."/>
            <person name="Liu Y."/>
            <person name="Zhang Q."/>
            <person name="Datson P."/>
            <person name="De Silva N."/>
            <person name="Gardiner S.E."/>
            <person name="Bassett H."/>
            <person name="Chagne D."/>
            <person name="McCallum J."/>
            <person name="Dzierzon H."/>
            <person name="Deng C."/>
            <person name="Wang Y.Y."/>
            <person name="Barron L."/>
            <person name="Manako K."/>
            <person name="Bowen J."/>
            <person name="Foster T.M."/>
            <person name="Erridge Z.A."/>
            <person name="Tiffin H."/>
            <person name="Waite C.N."/>
            <person name="Davies K.M."/>
            <person name="Grierson E.P."/>
            <person name="Laing W.A."/>
            <person name="Kirk R."/>
            <person name="Chen X."/>
            <person name="Wood M."/>
            <person name="Montefiori M."/>
            <person name="Brummell D.A."/>
            <person name="Schwinn K.E."/>
            <person name="Catanach A."/>
            <person name="Fullerton C."/>
            <person name="Li D."/>
            <person name="Meiyalaghan S."/>
            <person name="Nieuwenhuizen N."/>
            <person name="Read N."/>
            <person name="Prakash R."/>
            <person name="Hunter D."/>
            <person name="Zhang H."/>
            <person name="McKenzie M."/>
            <person name="Knabel M."/>
            <person name="Harris A."/>
            <person name="Allan A.C."/>
            <person name="Gleave A."/>
            <person name="Chen A."/>
            <person name="Janssen B.J."/>
            <person name="Plunkett B."/>
            <person name="Ampomah-Dwamena C."/>
            <person name="Voogd C."/>
            <person name="Leif D."/>
            <person name="Lafferty D."/>
            <person name="Souleyre E.J.F."/>
            <person name="Varkonyi-Gasic E."/>
            <person name="Gambi F."/>
            <person name="Hanley J."/>
            <person name="Yao J.L."/>
            <person name="Cheung J."/>
            <person name="David K.M."/>
            <person name="Warren B."/>
            <person name="Marsh K."/>
            <person name="Snowden K.C."/>
            <person name="Lin-Wang K."/>
            <person name="Brian L."/>
            <person name="Martinez-Sanchez M."/>
            <person name="Wang M."/>
            <person name="Ileperuma N."/>
            <person name="Macnee N."/>
            <person name="Campin R."/>
            <person name="McAtee P."/>
            <person name="Drummond R.S.M."/>
            <person name="Espley R.V."/>
            <person name="Ireland H.S."/>
            <person name="Wu R."/>
            <person name="Atkinson R.G."/>
            <person name="Karunairetnam S."/>
            <person name="Bulley S."/>
            <person name="Chunkath S."/>
            <person name="Hanley Z."/>
            <person name="Storey R."/>
            <person name="Thrimawithana A.H."/>
            <person name="Thomson S."/>
            <person name="David C."/>
            <person name="Testolin R."/>
            <person name="Huang H."/>
            <person name="Hellens R.P."/>
            <person name="Schaffer R.J."/>
        </authorList>
    </citation>
    <scope>NUCLEOTIDE SEQUENCE [LARGE SCALE GENOMIC DNA]</scope>
    <source>
        <strain evidence="6">cv. Red5</strain>
    </source>
</reference>
<evidence type="ECO:0000256" key="1">
    <source>
        <dbReference type="ARBA" id="ARBA00005485"/>
    </source>
</evidence>
<feature type="compositionally biased region" description="Basic and acidic residues" evidence="4">
    <location>
        <begin position="438"/>
        <end position="448"/>
    </location>
</feature>
<dbReference type="GO" id="GO:0005829">
    <property type="term" value="C:cytosol"/>
    <property type="evidence" value="ECO:0007669"/>
    <property type="project" value="TreeGrafter"/>
</dbReference>
<reference evidence="5 6" key="1">
    <citation type="submission" date="2017-07" db="EMBL/GenBank/DDBJ databases">
        <title>An improved, manually edited Actinidia chinensis var. chinensis (kiwifruit) genome highlights the challenges associated with draft genomes and gene prediction in plants.</title>
        <authorList>
            <person name="Pilkington S."/>
            <person name="Crowhurst R."/>
            <person name="Hilario E."/>
            <person name="Nardozza S."/>
            <person name="Fraser L."/>
            <person name="Peng Y."/>
            <person name="Gunaseelan K."/>
            <person name="Simpson R."/>
            <person name="Tahir J."/>
            <person name="Deroles S."/>
            <person name="Templeton K."/>
            <person name="Luo Z."/>
            <person name="Davy M."/>
            <person name="Cheng C."/>
            <person name="Mcneilage M."/>
            <person name="Scaglione D."/>
            <person name="Liu Y."/>
            <person name="Zhang Q."/>
            <person name="Datson P."/>
            <person name="De Silva N."/>
            <person name="Gardiner S."/>
            <person name="Bassett H."/>
            <person name="Chagne D."/>
            <person name="Mccallum J."/>
            <person name="Dzierzon H."/>
            <person name="Deng C."/>
            <person name="Wang Y.-Y."/>
            <person name="Barron N."/>
            <person name="Manako K."/>
            <person name="Bowen J."/>
            <person name="Foster T."/>
            <person name="Erridge Z."/>
            <person name="Tiffin H."/>
            <person name="Waite C."/>
            <person name="Davies K."/>
            <person name="Grierson E."/>
            <person name="Laing W."/>
            <person name="Kirk R."/>
            <person name="Chen X."/>
            <person name="Wood M."/>
            <person name="Montefiori M."/>
            <person name="Brummell D."/>
            <person name="Schwinn K."/>
            <person name="Catanach A."/>
            <person name="Fullerton C."/>
            <person name="Li D."/>
            <person name="Meiyalaghan S."/>
            <person name="Nieuwenhuizen N."/>
            <person name="Read N."/>
            <person name="Prakash R."/>
            <person name="Hunter D."/>
            <person name="Zhang H."/>
            <person name="Mckenzie M."/>
            <person name="Knabel M."/>
            <person name="Harris A."/>
            <person name="Allan A."/>
            <person name="Chen A."/>
            <person name="Janssen B."/>
            <person name="Plunkett B."/>
            <person name="Dwamena C."/>
            <person name="Voogd C."/>
            <person name="Leif D."/>
            <person name="Lafferty D."/>
            <person name="Souleyre E."/>
            <person name="Varkonyi-Gasic E."/>
            <person name="Gambi F."/>
            <person name="Hanley J."/>
            <person name="Yao J.-L."/>
            <person name="Cheung J."/>
            <person name="David K."/>
            <person name="Warren B."/>
            <person name="Marsh K."/>
            <person name="Snowden K."/>
            <person name="Lin-Wang K."/>
            <person name="Brian L."/>
            <person name="Martinez-Sanchez M."/>
            <person name="Wang M."/>
            <person name="Ileperuma N."/>
            <person name="Macnee N."/>
            <person name="Campin R."/>
            <person name="Mcatee P."/>
            <person name="Drummond R."/>
            <person name="Espley R."/>
            <person name="Ireland H."/>
            <person name="Wu R."/>
            <person name="Atkinson R."/>
            <person name="Karunairetnam S."/>
            <person name="Bulley S."/>
            <person name="Chunkath S."/>
            <person name="Hanley Z."/>
            <person name="Storey R."/>
            <person name="Thrimawithana A."/>
            <person name="Thomson S."/>
            <person name="David C."/>
            <person name="Testolin R."/>
        </authorList>
    </citation>
    <scope>NUCLEOTIDE SEQUENCE [LARGE SCALE GENOMIC DNA]</scope>
    <source>
        <strain evidence="6">cv. Red5</strain>
        <tissue evidence="5">Young leaf</tissue>
    </source>
</reference>
<dbReference type="InParanoid" id="A0A2R6QH48"/>
<keyword evidence="6" id="KW-1185">Reference proteome</keyword>
<evidence type="ECO:0000256" key="3">
    <source>
        <dbReference type="SAM" id="Coils"/>
    </source>
</evidence>
<comment type="caution">
    <text evidence="5">The sequence shown here is derived from an EMBL/GenBank/DDBJ whole genome shotgun (WGS) entry which is preliminary data.</text>
</comment>
<evidence type="ECO:0000256" key="2">
    <source>
        <dbReference type="ARBA" id="ARBA00023054"/>
    </source>
</evidence>
<dbReference type="InterPro" id="IPR008545">
    <property type="entry name" value="Web"/>
</dbReference>
<feature type="coiled-coil region" evidence="3">
    <location>
        <begin position="196"/>
        <end position="271"/>
    </location>
</feature>
<sequence length="563" mass="63920">MGEVDTKPIESVQAALSLFGETKNRSTSSDDLAKVKELEDLLKDLANVKLQLEAKDSAYKQALLELDQYQKIANELATLLKNSEFEKDMCINECREGIIQIDELESKVKEMTDQLSETEKIGEQISLVKTELNTTQAELLSMEKALSDAREARLEALTREEMIETELQMEKEKTEELLRHVWELNEAILHSNVVAIEAEQEECAILSEKEAEIELATTKALEAKEELEFVRKELETMKDLENELMNKSLTVDSLQEELEKANKLRSSSEKAASDTINELKQRKTDIELMEIKNIDQLGYIGLLEMEMNQLKIELKNKNKEVYCVHSDAERTRGKLEKVKLEIDEIRARETEAQVEIAMLKSELHKGRSRVAAAESAEARAKNEKSGLYLAVQQLAMEAEEAKKESQWLKDEAEKAGEGSESSSEDLKLPQTAESEGEGEGKDRGDESKALIIIPTGESKPLIERAENIPEMDNLKKELQNASVKIGELRARAEQAMSRAEAAETAKLALEDQLRKRREQRKKRKAALAALREESFPKEESRSFSYEQRPKTYQPLAKILNMKF</sequence>
<keyword evidence="2 3" id="KW-0175">Coiled coil</keyword>
<feature type="compositionally biased region" description="Basic and acidic residues" evidence="4">
    <location>
        <begin position="402"/>
        <end position="417"/>
    </location>
</feature>
<protein>
    <submittedName>
        <fullName evidence="5">WEB family protein</fullName>
    </submittedName>
</protein>
<dbReference type="OMA" id="WDQSGYI"/>
<evidence type="ECO:0000313" key="6">
    <source>
        <dbReference type="Proteomes" id="UP000241394"/>
    </source>
</evidence>